<dbReference type="RefSeq" id="WP_137483032.1">
    <property type="nucleotide sequence ID" value="NZ_SZZP01000028.1"/>
</dbReference>
<comment type="caution">
    <text evidence="2">The sequence shown here is derived from an EMBL/GenBank/DDBJ whole genome shotgun (WGS) entry which is preliminary data.</text>
</comment>
<evidence type="ECO:0000313" key="2">
    <source>
        <dbReference type="EMBL" id="TKV74054.1"/>
    </source>
</evidence>
<comment type="similarity">
    <text evidence="1">Belongs to the short-chain dehydrogenases/reductases (SDR) family.</text>
</comment>
<dbReference type="PROSITE" id="PS00061">
    <property type="entry name" value="ADH_SHORT"/>
    <property type="match status" value="1"/>
</dbReference>
<dbReference type="InterPro" id="IPR002347">
    <property type="entry name" value="SDR_fam"/>
</dbReference>
<evidence type="ECO:0000256" key="1">
    <source>
        <dbReference type="ARBA" id="ARBA00006484"/>
    </source>
</evidence>
<sequence>MLANRKVAIVTGGSGNIGHNIATALLNEGYRTAIFDQLPPSEQWGRLSEEVIFLPGDVCREDQVERAFAELFENEGRLDLLVNAAGISPKRDGSTKVRICEMSFDEWTNVISVNLNGVFLTSKTAARYFLQQRSGSIVNIGSVMGFIGATSESSDRFPYSNSGAHYCASKAAVHNLTKSLARELAAFNIRVNCIAPGGVEGGMLLLHEDQKQSLLRQVPLGSFCQAGDIAEAVLFLASDTTSRMITGQTISVDGGWHMR</sequence>
<dbReference type="InterPro" id="IPR020904">
    <property type="entry name" value="Sc_DH/Rdtase_CS"/>
</dbReference>
<dbReference type="SUPFAM" id="SSF51735">
    <property type="entry name" value="NAD(P)-binding Rossmann-fold domains"/>
    <property type="match status" value="1"/>
</dbReference>
<name>A0A4U6RHZ7_BRAEL</name>
<dbReference type="InterPro" id="IPR036291">
    <property type="entry name" value="NAD(P)-bd_dom_sf"/>
</dbReference>
<proteinExistence type="inferred from homology"/>
<dbReference type="AlphaFoldDB" id="A0A4U6RHZ7"/>
<dbReference type="PANTHER" id="PTHR42760">
    <property type="entry name" value="SHORT-CHAIN DEHYDROGENASES/REDUCTASES FAMILY MEMBER"/>
    <property type="match status" value="1"/>
</dbReference>
<dbReference type="EMBL" id="SZZP01000028">
    <property type="protein sequence ID" value="TKV74054.1"/>
    <property type="molecule type" value="Genomic_DNA"/>
</dbReference>
<reference evidence="2 3" key="1">
    <citation type="submission" date="2019-05" db="EMBL/GenBank/DDBJ databases">
        <title>Draft Genome of Bradyrhizobium elkanii strain SEMIA 938, Used in Commercial Inoculants for Lupinus spp. in Brazil.</title>
        <authorList>
            <person name="Hungria M."/>
            <person name="Delamuta J.R.M."/>
            <person name="Ribeiro R.A."/>
            <person name="Nogueira M.A."/>
        </authorList>
    </citation>
    <scope>NUCLEOTIDE SEQUENCE [LARGE SCALE GENOMIC DNA]</scope>
    <source>
        <strain evidence="2 3">Semia 938</strain>
    </source>
</reference>
<dbReference type="Gene3D" id="3.40.50.720">
    <property type="entry name" value="NAD(P)-binding Rossmann-like Domain"/>
    <property type="match status" value="1"/>
</dbReference>
<dbReference type="PRINTS" id="PR00081">
    <property type="entry name" value="GDHRDH"/>
</dbReference>
<organism evidence="2 3">
    <name type="scientific">Bradyrhizobium elkanii</name>
    <dbReference type="NCBI Taxonomy" id="29448"/>
    <lineage>
        <taxon>Bacteria</taxon>
        <taxon>Pseudomonadati</taxon>
        <taxon>Pseudomonadota</taxon>
        <taxon>Alphaproteobacteria</taxon>
        <taxon>Hyphomicrobiales</taxon>
        <taxon>Nitrobacteraceae</taxon>
        <taxon>Bradyrhizobium</taxon>
    </lineage>
</organism>
<protein>
    <submittedName>
        <fullName evidence="2">SDR family oxidoreductase</fullName>
    </submittedName>
</protein>
<dbReference type="Pfam" id="PF13561">
    <property type="entry name" value="adh_short_C2"/>
    <property type="match status" value="1"/>
</dbReference>
<accession>A0A4U6RHZ7</accession>
<dbReference type="PRINTS" id="PR00080">
    <property type="entry name" value="SDRFAMILY"/>
</dbReference>
<gene>
    <name evidence="2" type="ORF">FDV58_34185</name>
</gene>
<evidence type="ECO:0000313" key="3">
    <source>
        <dbReference type="Proteomes" id="UP000305095"/>
    </source>
</evidence>
<dbReference type="Proteomes" id="UP000305095">
    <property type="component" value="Unassembled WGS sequence"/>
</dbReference>
<dbReference type="GO" id="GO:0016616">
    <property type="term" value="F:oxidoreductase activity, acting on the CH-OH group of donors, NAD or NADP as acceptor"/>
    <property type="evidence" value="ECO:0007669"/>
    <property type="project" value="TreeGrafter"/>
</dbReference>
<dbReference type="FunFam" id="3.40.50.720:FF:000084">
    <property type="entry name" value="Short-chain dehydrogenase reductase"/>
    <property type="match status" value="1"/>
</dbReference>